<dbReference type="Proteomes" id="UP001527925">
    <property type="component" value="Unassembled WGS sequence"/>
</dbReference>
<comment type="caution">
    <text evidence="2">The sequence shown here is derived from an EMBL/GenBank/DDBJ whole genome shotgun (WGS) entry which is preliminary data.</text>
</comment>
<feature type="region of interest" description="Disordered" evidence="1">
    <location>
        <begin position="260"/>
        <end position="302"/>
    </location>
</feature>
<accession>A0ABR4MZD4</accession>
<feature type="compositionally biased region" description="Basic and acidic residues" evidence="1">
    <location>
        <begin position="263"/>
        <end position="277"/>
    </location>
</feature>
<dbReference type="EMBL" id="JADGIZ020000061">
    <property type="protein sequence ID" value="KAL2912588.1"/>
    <property type="molecule type" value="Genomic_DNA"/>
</dbReference>
<protein>
    <submittedName>
        <fullName evidence="2">Uncharacterized protein</fullName>
    </submittedName>
</protein>
<keyword evidence="3" id="KW-1185">Reference proteome</keyword>
<organism evidence="2 3">
    <name type="scientific">Polyrhizophydium stewartii</name>
    <dbReference type="NCBI Taxonomy" id="2732419"/>
    <lineage>
        <taxon>Eukaryota</taxon>
        <taxon>Fungi</taxon>
        <taxon>Fungi incertae sedis</taxon>
        <taxon>Chytridiomycota</taxon>
        <taxon>Chytridiomycota incertae sedis</taxon>
        <taxon>Chytridiomycetes</taxon>
        <taxon>Rhizophydiales</taxon>
        <taxon>Rhizophydiales incertae sedis</taxon>
        <taxon>Polyrhizophydium</taxon>
    </lineage>
</organism>
<name>A0ABR4MZD4_9FUNG</name>
<sequence>MSTEVEAVARFVTSLFEMTTFQFHSNPTPTQDQHDALRIMFCRFEQVALIGGKRIVPSEICDGLYDAYLSICAMPGLTPDVATHMFTVAAIALLRRMSAARRHMLGTILMFCLSVSYRPGFVDFHRKAVALAVGPCVLDFGNPEVHMTDMAWRIFSTLVSNGNVIALYICGQHANTPLPAADVRTAANTGTGAAGQCDGGDSAAQVGNNAGKPQPTKAAEVPDMASAINNLLATKDELAANGPMTAGMMRAFHVELDEECSEDMQHTDDGLKSDHTRPSAAAARRQLKQPAPCQGRARRCNS</sequence>
<gene>
    <name evidence="2" type="ORF">HK105_207896</name>
</gene>
<proteinExistence type="predicted"/>
<reference evidence="2 3" key="1">
    <citation type="submission" date="2023-09" db="EMBL/GenBank/DDBJ databases">
        <title>Pangenome analysis of Batrachochytrium dendrobatidis and related Chytrids.</title>
        <authorList>
            <person name="Yacoub M.N."/>
            <person name="Stajich J.E."/>
            <person name="James T.Y."/>
        </authorList>
    </citation>
    <scope>NUCLEOTIDE SEQUENCE [LARGE SCALE GENOMIC DNA]</scope>
    <source>
        <strain evidence="2 3">JEL0888</strain>
    </source>
</reference>
<evidence type="ECO:0000313" key="2">
    <source>
        <dbReference type="EMBL" id="KAL2912588.1"/>
    </source>
</evidence>
<evidence type="ECO:0000256" key="1">
    <source>
        <dbReference type="SAM" id="MobiDB-lite"/>
    </source>
</evidence>
<evidence type="ECO:0000313" key="3">
    <source>
        <dbReference type="Proteomes" id="UP001527925"/>
    </source>
</evidence>